<reference evidence="1" key="1">
    <citation type="submission" date="2020-05" db="EMBL/GenBank/DDBJ databases">
        <title>Large-scale comparative analyses of tick genomes elucidate their genetic diversity and vector capacities.</title>
        <authorList>
            <person name="Jia N."/>
            <person name="Wang J."/>
            <person name="Shi W."/>
            <person name="Du L."/>
            <person name="Sun Y."/>
            <person name="Zhan W."/>
            <person name="Jiang J."/>
            <person name="Wang Q."/>
            <person name="Zhang B."/>
            <person name="Ji P."/>
            <person name="Sakyi L.B."/>
            <person name="Cui X."/>
            <person name="Yuan T."/>
            <person name="Jiang B."/>
            <person name="Yang W."/>
            <person name="Lam T.T.-Y."/>
            <person name="Chang Q."/>
            <person name="Ding S."/>
            <person name="Wang X."/>
            <person name="Zhu J."/>
            <person name="Ruan X."/>
            <person name="Zhao L."/>
            <person name="Wei J."/>
            <person name="Que T."/>
            <person name="Du C."/>
            <person name="Cheng J."/>
            <person name="Dai P."/>
            <person name="Han X."/>
            <person name="Huang E."/>
            <person name="Gao Y."/>
            <person name="Liu J."/>
            <person name="Shao H."/>
            <person name="Ye R."/>
            <person name="Li L."/>
            <person name="Wei W."/>
            <person name="Wang X."/>
            <person name="Wang C."/>
            <person name="Yang T."/>
            <person name="Huo Q."/>
            <person name="Li W."/>
            <person name="Guo W."/>
            <person name="Chen H."/>
            <person name="Zhou L."/>
            <person name="Ni X."/>
            <person name="Tian J."/>
            <person name="Zhou Y."/>
            <person name="Sheng Y."/>
            <person name="Liu T."/>
            <person name="Pan Y."/>
            <person name="Xia L."/>
            <person name="Li J."/>
            <person name="Zhao F."/>
            <person name="Cao W."/>
        </authorList>
    </citation>
    <scope>NUCLEOTIDE SEQUENCE</scope>
    <source>
        <strain evidence="1">Hyas-2018</strain>
    </source>
</reference>
<keyword evidence="2" id="KW-1185">Reference proteome</keyword>
<organism evidence="1 2">
    <name type="scientific">Hyalomma asiaticum</name>
    <name type="common">Tick</name>
    <dbReference type="NCBI Taxonomy" id="266040"/>
    <lineage>
        <taxon>Eukaryota</taxon>
        <taxon>Metazoa</taxon>
        <taxon>Ecdysozoa</taxon>
        <taxon>Arthropoda</taxon>
        <taxon>Chelicerata</taxon>
        <taxon>Arachnida</taxon>
        <taxon>Acari</taxon>
        <taxon>Parasitiformes</taxon>
        <taxon>Ixodida</taxon>
        <taxon>Ixodoidea</taxon>
        <taxon>Ixodidae</taxon>
        <taxon>Hyalomminae</taxon>
        <taxon>Hyalomma</taxon>
    </lineage>
</organism>
<sequence>MEVSLLSTVEAVLSDQMGTRPLHKKLEDKPEEAVRNAAQAYLVNEYEAKMEKLTRELEDVCKQQIESEKEPRQIYALLLKLPKELIQLIQMSMQYEPELDHGKTHAGDEERLCQQTTGGKVQVTCLGSLQQKLFQAM</sequence>
<dbReference type="Proteomes" id="UP000821845">
    <property type="component" value="Chromosome 1"/>
</dbReference>
<proteinExistence type="predicted"/>
<evidence type="ECO:0000313" key="2">
    <source>
        <dbReference type="Proteomes" id="UP000821845"/>
    </source>
</evidence>
<gene>
    <name evidence="1" type="ORF">HPB50_022297</name>
</gene>
<dbReference type="EMBL" id="CM023481">
    <property type="protein sequence ID" value="KAH6947981.1"/>
    <property type="molecule type" value="Genomic_DNA"/>
</dbReference>
<protein>
    <submittedName>
        <fullName evidence="1">Uncharacterized protein</fullName>
    </submittedName>
</protein>
<comment type="caution">
    <text evidence="1">The sequence shown here is derived from an EMBL/GenBank/DDBJ whole genome shotgun (WGS) entry which is preliminary data.</text>
</comment>
<accession>A0ACB7TP26</accession>
<name>A0ACB7TP26_HYAAI</name>
<evidence type="ECO:0000313" key="1">
    <source>
        <dbReference type="EMBL" id="KAH6947981.1"/>
    </source>
</evidence>